<evidence type="ECO:0000313" key="1">
    <source>
        <dbReference type="EMBL" id="EYC44749.1"/>
    </source>
</evidence>
<organism evidence="1 2">
    <name type="scientific">Ancylostoma ceylanicum</name>
    <dbReference type="NCBI Taxonomy" id="53326"/>
    <lineage>
        <taxon>Eukaryota</taxon>
        <taxon>Metazoa</taxon>
        <taxon>Ecdysozoa</taxon>
        <taxon>Nematoda</taxon>
        <taxon>Chromadorea</taxon>
        <taxon>Rhabditida</taxon>
        <taxon>Rhabditina</taxon>
        <taxon>Rhabditomorpha</taxon>
        <taxon>Strongyloidea</taxon>
        <taxon>Ancylostomatidae</taxon>
        <taxon>Ancylostomatinae</taxon>
        <taxon>Ancylostoma</taxon>
    </lineage>
</organism>
<proteinExistence type="predicted"/>
<dbReference type="EMBL" id="JARK01000051">
    <property type="protein sequence ID" value="EYC44749.1"/>
    <property type="molecule type" value="Genomic_DNA"/>
</dbReference>
<reference evidence="2" key="1">
    <citation type="journal article" date="2015" name="Nat. Genet.">
        <title>The genome and transcriptome of the zoonotic hookworm Ancylostoma ceylanicum identify infection-specific gene families.</title>
        <authorList>
            <person name="Schwarz E.M."/>
            <person name="Hu Y."/>
            <person name="Antoshechkin I."/>
            <person name="Miller M.M."/>
            <person name="Sternberg P.W."/>
            <person name="Aroian R.V."/>
        </authorList>
    </citation>
    <scope>NUCLEOTIDE SEQUENCE</scope>
    <source>
        <strain evidence="2">HY135</strain>
    </source>
</reference>
<sequence length="73" mass="7713">MACLSTTTIGVPALREGGAADIFSIRALPGLFLVRPFGGPEYPAAVAWLQEEREECPSSSVDRPDRQCCGSSA</sequence>
<accession>A0A016WY39</accession>
<dbReference type="AlphaFoldDB" id="A0A016WY39"/>
<gene>
    <name evidence="1" type="primary">Acey_s0451.g1691</name>
    <name evidence="1" type="ORF">Y032_0451g1691</name>
</gene>
<keyword evidence="2" id="KW-1185">Reference proteome</keyword>
<name>A0A016WY39_9BILA</name>
<dbReference type="Proteomes" id="UP000024635">
    <property type="component" value="Unassembled WGS sequence"/>
</dbReference>
<evidence type="ECO:0000313" key="2">
    <source>
        <dbReference type="Proteomes" id="UP000024635"/>
    </source>
</evidence>
<protein>
    <submittedName>
        <fullName evidence="1">Uncharacterized protein</fullName>
    </submittedName>
</protein>
<comment type="caution">
    <text evidence="1">The sequence shown here is derived from an EMBL/GenBank/DDBJ whole genome shotgun (WGS) entry which is preliminary data.</text>
</comment>